<feature type="transmembrane region" description="Helical" evidence="1">
    <location>
        <begin position="93"/>
        <end position="110"/>
    </location>
</feature>
<accession>A0ABU3DKK2</accession>
<feature type="transmembrane region" description="Helical" evidence="1">
    <location>
        <begin position="33"/>
        <end position="51"/>
    </location>
</feature>
<gene>
    <name evidence="2" type="ORF">RM543_16270</name>
</gene>
<feature type="transmembrane region" description="Helical" evidence="1">
    <location>
        <begin position="130"/>
        <end position="151"/>
    </location>
</feature>
<reference evidence="2 3" key="1">
    <citation type="submission" date="2023-09" db="EMBL/GenBank/DDBJ databases">
        <authorList>
            <person name="Rey-Velasco X."/>
        </authorList>
    </citation>
    <scope>NUCLEOTIDE SEQUENCE [LARGE SCALE GENOMIC DNA]</scope>
    <source>
        <strain evidence="2 3">F158</strain>
    </source>
</reference>
<keyword evidence="1" id="KW-0812">Transmembrane</keyword>
<dbReference type="Proteomes" id="UP001265259">
    <property type="component" value="Unassembled WGS sequence"/>
</dbReference>
<comment type="caution">
    <text evidence="2">The sequence shown here is derived from an EMBL/GenBank/DDBJ whole genome shotgun (WGS) entry which is preliminary data.</text>
</comment>
<proteinExistence type="predicted"/>
<protein>
    <submittedName>
        <fullName evidence="2">Uncharacterized protein</fullName>
    </submittedName>
</protein>
<sequence length="195" mass="20476">MPEPWHGRLRPLFENAPSLAFFALLRQTGDLRVAGWCGALLAAIVSAAYLSRRLRPHPIILGINLYLALITPLAEGMLLLGRDALADSLVAQSQSLVLVAIFGAGLVLTLRKGGGFVGVPGPDARRASMILLAVSLAGIVWTFTVEATRFVETGLPILALFATRHALIARAGGQSGLHALPLALGAHGREPEPGA</sequence>
<dbReference type="EMBL" id="JAVRHL010000004">
    <property type="protein sequence ID" value="MDT0684241.1"/>
    <property type="molecule type" value="Genomic_DNA"/>
</dbReference>
<keyword evidence="1" id="KW-0472">Membrane</keyword>
<organism evidence="2 3">
    <name type="scientific">Tropicimonas omnivorans</name>
    <dbReference type="NCBI Taxonomy" id="3075590"/>
    <lineage>
        <taxon>Bacteria</taxon>
        <taxon>Pseudomonadati</taxon>
        <taxon>Pseudomonadota</taxon>
        <taxon>Alphaproteobacteria</taxon>
        <taxon>Rhodobacterales</taxon>
        <taxon>Roseobacteraceae</taxon>
        <taxon>Tropicimonas</taxon>
    </lineage>
</organism>
<feature type="transmembrane region" description="Helical" evidence="1">
    <location>
        <begin position="63"/>
        <end position="81"/>
    </location>
</feature>
<evidence type="ECO:0000313" key="2">
    <source>
        <dbReference type="EMBL" id="MDT0684241.1"/>
    </source>
</evidence>
<evidence type="ECO:0000313" key="3">
    <source>
        <dbReference type="Proteomes" id="UP001265259"/>
    </source>
</evidence>
<keyword evidence="1" id="KW-1133">Transmembrane helix</keyword>
<name>A0ABU3DKK2_9RHOB</name>
<keyword evidence="3" id="KW-1185">Reference proteome</keyword>
<dbReference type="RefSeq" id="WP_311693548.1">
    <property type="nucleotide sequence ID" value="NZ_JAVRHL010000004.1"/>
</dbReference>
<evidence type="ECO:0000256" key="1">
    <source>
        <dbReference type="SAM" id="Phobius"/>
    </source>
</evidence>